<reference evidence="1" key="2">
    <citation type="submission" date="2025-09" db="UniProtKB">
        <authorList>
            <consortium name="EnsemblPlants"/>
        </authorList>
    </citation>
    <scope>IDENTIFICATION</scope>
</reference>
<evidence type="ECO:0000313" key="1">
    <source>
        <dbReference type="EnsemblPlants" id="AVESA.00010b.r2.3CG0457850.1.CDS"/>
    </source>
</evidence>
<protein>
    <submittedName>
        <fullName evidence="1">Uncharacterized protein</fullName>
    </submittedName>
</protein>
<proteinExistence type="predicted"/>
<keyword evidence="2" id="KW-1185">Reference proteome</keyword>
<dbReference type="Proteomes" id="UP001732700">
    <property type="component" value="Chromosome 3C"/>
</dbReference>
<dbReference type="EnsemblPlants" id="AVESA.00010b.r2.3CG0457850.1">
    <property type="protein sequence ID" value="AVESA.00010b.r2.3CG0457850.1.CDS"/>
    <property type="gene ID" value="AVESA.00010b.r2.3CG0457850"/>
</dbReference>
<sequence length="153" mass="17641">MVLTASIPLKTYSTCTYADSFKSLQTLHIIHCGDLNQVFILDNEYPEEITTSGIKFPKLKTVHLHDLPKLQEICEVKMVAHALENIKISGCWGLRRLPCVAARARGARKPTIEIEKEVWDALEWDTDHRPDHFEAPVHSRYYKKKLPKVSFLR</sequence>
<accession>A0ACD5VNC3</accession>
<reference evidence="1" key="1">
    <citation type="submission" date="2021-05" db="EMBL/GenBank/DDBJ databases">
        <authorList>
            <person name="Scholz U."/>
            <person name="Mascher M."/>
            <person name="Fiebig A."/>
        </authorList>
    </citation>
    <scope>NUCLEOTIDE SEQUENCE [LARGE SCALE GENOMIC DNA]</scope>
</reference>
<name>A0ACD5VNC3_AVESA</name>
<organism evidence="1 2">
    <name type="scientific">Avena sativa</name>
    <name type="common">Oat</name>
    <dbReference type="NCBI Taxonomy" id="4498"/>
    <lineage>
        <taxon>Eukaryota</taxon>
        <taxon>Viridiplantae</taxon>
        <taxon>Streptophyta</taxon>
        <taxon>Embryophyta</taxon>
        <taxon>Tracheophyta</taxon>
        <taxon>Spermatophyta</taxon>
        <taxon>Magnoliopsida</taxon>
        <taxon>Liliopsida</taxon>
        <taxon>Poales</taxon>
        <taxon>Poaceae</taxon>
        <taxon>BOP clade</taxon>
        <taxon>Pooideae</taxon>
        <taxon>Poodae</taxon>
        <taxon>Poeae</taxon>
        <taxon>Poeae Chloroplast Group 1 (Aveneae type)</taxon>
        <taxon>Aveninae</taxon>
        <taxon>Avena</taxon>
    </lineage>
</organism>
<evidence type="ECO:0000313" key="2">
    <source>
        <dbReference type="Proteomes" id="UP001732700"/>
    </source>
</evidence>